<dbReference type="InterPro" id="IPR050902">
    <property type="entry name" value="ABC_Transporter_SBP"/>
</dbReference>
<reference evidence="2 3" key="1">
    <citation type="submission" date="2018-05" db="EMBL/GenBank/DDBJ databases">
        <title>Draft genome of Methanospirillum lacunae Ki8-1.</title>
        <authorList>
            <person name="Dueholm M.S."/>
            <person name="Nielsen P.H."/>
            <person name="Bakmann L.F."/>
            <person name="Otzen D.E."/>
        </authorList>
    </citation>
    <scope>NUCLEOTIDE SEQUENCE [LARGE SCALE GENOMIC DNA]</scope>
    <source>
        <strain evidence="2 3">Ki8-1</strain>
    </source>
</reference>
<accession>A0A2V2MTE2</accession>
<dbReference type="GeneID" id="97547076"/>
<dbReference type="PANTHER" id="PTHR30535:SF34">
    <property type="entry name" value="MOLYBDATE-BINDING PROTEIN MOLA"/>
    <property type="match status" value="1"/>
</dbReference>
<protein>
    <recommendedName>
        <fullName evidence="1">Fe/B12 periplasmic-binding domain-containing protein</fullName>
    </recommendedName>
</protein>
<proteinExistence type="predicted"/>
<dbReference type="Pfam" id="PF01497">
    <property type="entry name" value="Peripla_BP_2"/>
    <property type="match status" value="1"/>
</dbReference>
<dbReference type="SUPFAM" id="SSF53807">
    <property type="entry name" value="Helical backbone' metal receptor"/>
    <property type="match status" value="1"/>
</dbReference>
<dbReference type="PROSITE" id="PS50983">
    <property type="entry name" value="FE_B12_PBP"/>
    <property type="match status" value="1"/>
</dbReference>
<dbReference type="EMBL" id="QGMY01000008">
    <property type="protein sequence ID" value="PWR71302.1"/>
    <property type="molecule type" value="Genomic_DNA"/>
</dbReference>
<dbReference type="PANTHER" id="PTHR30535">
    <property type="entry name" value="VITAMIN B12-BINDING PROTEIN"/>
    <property type="match status" value="1"/>
</dbReference>
<dbReference type="Proteomes" id="UP000245657">
    <property type="component" value="Unassembled WGS sequence"/>
</dbReference>
<feature type="domain" description="Fe/B12 periplasmic-binding" evidence="1">
    <location>
        <begin position="56"/>
        <end position="317"/>
    </location>
</feature>
<name>A0A2V2MTE2_9EURY</name>
<dbReference type="InterPro" id="IPR002491">
    <property type="entry name" value="ABC_transptr_periplasmic_BD"/>
</dbReference>
<gene>
    <name evidence="2" type="ORF">DK846_10560</name>
</gene>
<evidence type="ECO:0000313" key="2">
    <source>
        <dbReference type="EMBL" id="PWR71302.1"/>
    </source>
</evidence>
<organism evidence="2 3">
    <name type="scientific">Methanospirillum lacunae</name>
    <dbReference type="NCBI Taxonomy" id="668570"/>
    <lineage>
        <taxon>Archaea</taxon>
        <taxon>Methanobacteriati</taxon>
        <taxon>Methanobacteriota</taxon>
        <taxon>Stenosarchaea group</taxon>
        <taxon>Methanomicrobia</taxon>
        <taxon>Methanomicrobiales</taxon>
        <taxon>Methanospirillaceae</taxon>
        <taxon>Methanospirillum</taxon>
    </lineage>
</organism>
<dbReference type="RefSeq" id="WP_109968920.1">
    <property type="nucleotide sequence ID" value="NZ_CP176093.1"/>
</dbReference>
<dbReference type="OrthoDB" id="24039at2157"/>
<dbReference type="Gene3D" id="3.40.50.1980">
    <property type="entry name" value="Nitrogenase molybdenum iron protein domain"/>
    <property type="match status" value="2"/>
</dbReference>
<comment type="caution">
    <text evidence="2">The sequence shown here is derived from an EMBL/GenBank/DDBJ whole genome shotgun (WGS) entry which is preliminary data.</text>
</comment>
<dbReference type="AlphaFoldDB" id="A0A2V2MTE2"/>
<evidence type="ECO:0000259" key="1">
    <source>
        <dbReference type="PROSITE" id="PS50983"/>
    </source>
</evidence>
<keyword evidence="3" id="KW-1185">Reference proteome</keyword>
<evidence type="ECO:0000313" key="3">
    <source>
        <dbReference type="Proteomes" id="UP000245657"/>
    </source>
</evidence>
<sequence length="352" mass="37988">MSQRNLKANNTLMLIAFVLITFTISVSIVSAAGGTHTITDMTGNTVTVPDDINKVVTFNAIPVLNSYIIALGKGDTIMNSLSSMANTPYTKYQTILAPQIESGVDLGKAAPNAEQVMAMNPDVVITSEKSTVDALNKTTIPVVFVPSTMGDNAQNEKVMTVLGKVFNQESKADEYNTFSDEVAANLKSKLGTISDDQKPKVLNMWAPTLAVFNSSGWVVPAGGKDAFDSSSIKGGYGGVTVRYQGNVEEVQKWNPDVIVVRDPTDIPYLKGNSQFSNINAVKNDKIYVCPAGLMTWVGGAEVPLMAEWIATKLHPDKVSESDLVKDTKELYKKFFAYDLTDAQAKNIINGTP</sequence>